<evidence type="ECO:0000256" key="3">
    <source>
        <dbReference type="ARBA" id="ARBA00023274"/>
    </source>
</evidence>
<keyword evidence="2" id="KW-0689">Ribosomal protein</keyword>
<organism evidence="5 6">
    <name type="scientific">Heterodera trifolii</name>
    <dbReference type="NCBI Taxonomy" id="157864"/>
    <lineage>
        <taxon>Eukaryota</taxon>
        <taxon>Metazoa</taxon>
        <taxon>Ecdysozoa</taxon>
        <taxon>Nematoda</taxon>
        <taxon>Chromadorea</taxon>
        <taxon>Rhabditida</taxon>
        <taxon>Tylenchina</taxon>
        <taxon>Tylenchomorpha</taxon>
        <taxon>Tylenchoidea</taxon>
        <taxon>Heteroderidae</taxon>
        <taxon>Heteroderinae</taxon>
        <taxon>Heterodera</taxon>
    </lineage>
</organism>
<protein>
    <recommendedName>
        <fullName evidence="7">Ribosomal protein</fullName>
    </recommendedName>
</protein>
<dbReference type="InterPro" id="IPR016095">
    <property type="entry name" value="Ribosomal_uL1_3-a/b-sand"/>
</dbReference>
<evidence type="ECO:0000313" key="6">
    <source>
        <dbReference type="Proteomes" id="UP001620626"/>
    </source>
</evidence>
<comment type="similarity">
    <text evidence="1">Belongs to the universal ribosomal protein uL1 family.</text>
</comment>
<evidence type="ECO:0000256" key="1">
    <source>
        <dbReference type="ARBA" id="ARBA00010531"/>
    </source>
</evidence>
<dbReference type="InterPro" id="IPR023674">
    <property type="entry name" value="Ribosomal_uL1-like"/>
</dbReference>
<dbReference type="AlphaFoldDB" id="A0ABD2INE1"/>
<dbReference type="Proteomes" id="UP001620626">
    <property type="component" value="Unassembled WGS sequence"/>
</dbReference>
<dbReference type="Gene3D" id="3.40.50.790">
    <property type="match status" value="1"/>
</dbReference>
<keyword evidence="3" id="KW-0687">Ribonucleoprotein</keyword>
<evidence type="ECO:0000313" key="5">
    <source>
        <dbReference type="EMBL" id="KAL3080998.1"/>
    </source>
</evidence>
<evidence type="ECO:0000256" key="2">
    <source>
        <dbReference type="ARBA" id="ARBA00022980"/>
    </source>
</evidence>
<reference evidence="5 6" key="1">
    <citation type="submission" date="2024-10" db="EMBL/GenBank/DDBJ databases">
        <authorList>
            <person name="Kim D."/>
        </authorList>
    </citation>
    <scope>NUCLEOTIDE SEQUENCE [LARGE SCALE GENOMIC DNA]</scope>
    <source>
        <strain evidence="5">BH-2024</strain>
    </source>
</reference>
<feature type="compositionally biased region" description="Acidic residues" evidence="4">
    <location>
        <begin position="384"/>
        <end position="399"/>
    </location>
</feature>
<dbReference type="PANTHER" id="PTHR36427:SF3">
    <property type="entry name" value="LARGE RIBOSOMAL SUBUNIT PROTEIN UL1M"/>
    <property type="match status" value="1"/>
</dbReference>
<dbReference type="PANTHER" id="PTHR36427">
    <property type="entry name" value="54S RIBOSOMAL PROTEIN L1, MITOCHONDRIAL"/>
    <property type="match status" value="1"/>
</dbReference>
<keyword evidence="6" id="KW-1185">Reference proteome</keyword>
<dbReference type="Gene3D" id="3.30.190.20">
    <property type="match status" value="1"/>
</dbReference>
<accession>A0ABD2INE1</accession>
<dbReference type="SUPFAM" id="SSF56808">
    <property type="entry name" value="Ribosomal protein L1"/>
    <property type="match status" value="1"/>
</dbReference>
<dbReference type="Pfam" id="PF00687">
    <property type="entry name" value="Ribosomal_L1"/>
    <property type="match status" value="1"/>
</dbReference>
<comment type="caution">
    <text evidence="5">The sequence shown here is derived from an EMBL/GenBank/DDBJ whole genome shotgun (WGS) entry which is preliminary data.</text>
</comment>
<proteinExistence type="inferred from homology"/>
<gene>
    <name evidence="5" type="ORF">niasHT_037466</name>
</gene>
<dbReference type="EMBL" id="JBICBT010001143">
    <property type="protein sequence ID" value="KAL3080998.1"/>
    <property type="molecule type" value="Genomic_DNA"/>
</dbReference>
<evidence type="ECO:0000256" key="4">
    <source>
        <dbReference type="SAM" id="MobiDB-lite"/>
    </source>
</evidence>
<dbReference type="InterPro" id="IPR028364">
    <property type="entry name" value="Ribosomal_uL1/biogenesis"/>
</dbReference>
<feature type="compositionally biased region" description="Basic residues" evidence="4">
    <location>
        <begin position="367"/>
        <end position="380"/>
    </location>
</feature>
<dbReference type="GO" id="GO:0005840">
    <property type="term" value="C:ribosome"/>
    <property type="evidence" value="ECO:0007669"/>
    <property type="project" value="UniProtKB-KW"/>
</dbReference>
<dbReference type="GO" id="GO:1990904">
    <property type="term" value="C:ribonucleoprotein complex"/>
    <property type="evidence" value="ECO:0007669"/>
    <property type="project" value="UniProtKB-KW"/>
</dbReference>
<sequence>MFQLFSSMPLAFCRSLPSPLVAPFLCPPNGLGGLCQTRGRKRFRNQNMPKAEKLRRKQIKEEREAERKRYSFMERIKMRNEQRKKSISLQGIGRYDETEAKKIAEQEETKPIFGIYTAQQMHTQFLPLATALSYIRQYHSPSVYGKSDELLQLRIELNMTTEKATKFVSDSRQLIVLPHPFQHSEKRTILAFAGTKEAQQEVMLNGADIAIGPEMVKKILKGQFNMDDYDFCIAHTDMAKHILPLRGVIKTRFPTKINGGIGDDLNEILESFLSGINLTVRRDPTNKEWGLSEPLIGRLSMSDEQIEENVAVIVDTLCKMRKAVLGPFINRASLITASAGPQQSFFPVDVSPWEALPTEEEIEKHEKTKRKKDQKKMKKKKETDELEEEEEDEEEEAEEDGRIFPNLDRIDQKILMKLM</sequence>
<evidence type="ECO:0008006" key="7">
    <source>
        <dbReference type="Google" id="ProtNLM"/>
    </source>
</evidence>
<name>A0ABD2INE1_9BILA</name>
<feature type="region of interest" description="Disordered" evidence="4">
    <location>
        <begin position="357"/>
        <end position="405"/>
    </location>
</feature>